<feature type="compositionally biased region" description="Basic residues" evidence="7">
    <location>
        <begin position="333"/>
        <end position="342"/>
    </location>
</feature>
<dbReference type="EMBL" id="BOOO01000011">
    <property type="protein sequence ID" value="GII28809.1"/>
    <property type="molecule type" value="Genomic_DNA"/>
</dbReference>
<dbReference type="Proteomes" id="UP000650628">
    <property type="component" value="Unassembled WGS sequence"/>
</dbReference>
<sequence>MGAAGQLIVKRYRLVRALGQGSMGIVWEGHDTLLDRAVAVRQVLLPPELREGRRAELAQRLAREARQAERLRHPHIAAVHDVAEEDGTTYIVMELVRSRSLDGVVASEGPLAPERAAAIARNVLSALTYAHASGVRHGDVRPANILIGHDGRVLLADFGTGALAADPAFGRSGPERSPAHGNPVSATRGASAFLAPERSGGAAPTAASDLWSLGATLHLALTARPPGTAPQDVPGPLGTVMRGLLAKEPRRRLSPEAAEHALAELQVAAPVPASPAGRSRTRLIAGIAAAVLVAGAVGGWAILRPGSGTAVSRTPLAATISPSASPSPTPSKKPAKPLKLKSYRSPAGWRASAPSAWTRRPTDSGIRWYDPRSGAQLTVEVIAQAGTDPLKELSDGQVSLRPTMTAYRKIRLKETPSKYGTAADWEFTWTQRRSQAYLAKGVTYHQYRRIIATESTTSVLTWTTTADQWDRLRPTLVKSLSLFTPPAIG</sequence>
<proteinExistence type="predicted"/>
<dbReference type="CDD" id="cd14014">
    <property type="entry name" value="STKc_PknB_like"/>
    <property type="match status" value="1"/>
</dbReference>
<dbReference type="GO" id="GO:0005524">
    <property type="term" value="F:ATP binding"/>
    <property type="evidence" value="ECO:0007669"/>
    <property type="project" value="UniProtKB-KW"/>
</dbReference>
<keyword evidence="10" id="KW-1185">Reference proteome</keyword>
<keyword evidence="5" id="KW-0418">Kinase</keyword>
<organism evidence="9 10">
    <name type="scientific">Planotetraspora mira</name>
    <dbReference type="NCBI Taxonomy" id="58121"/>
    <lineage>
        <taxon>Bacteria</taxon>
        <taxon>Bacillati</taxon>
        <taxon>Actinomycetota</taxon>
        <taxon>Actinomycetes</taxon>
        <taxon>Streptosporangiales</taxon>
        <taxon>Streptosporangiaceae</taxon>
        <taxon>Planotetraspora</taxon>
    </lineage>
</organism>
<dbReference type="Gene3D" id="1.10.510.10">
    <property type="entry name" value="Transferase(Phosphotransferase) domain 1"/>
    <property type="match status" value="1"/>
</dbReference>
<keyword evidence="6" id="KW-0067">ATP-binding</keyword>
<dbReference type="AlphaFoldDB" id="A0A8J3TMH2"/>
<feature type="domain" description="Protein kinase" evidence="8">
    <location>
        <begin position="12"/>
        <end position="292"/>
    </location>
</feature>
<dbReference type="InterPro" id="IPR000719">
    <property type="entry name" value="Prot_kinase_dom"/>
</dbReference>
<accession>A0A8J3TMH2</accession>
<protein>
    <recommendedName>
        <fullName evidence="1">non-specific serine/threonine protein kinase</fullName>
        <ecNumber evidence="1">2.7.11.1</ecNumber>
    </recommendedName>
</protein>
<dbReference type="EC" id="2.7.11.1" evidence="1"/>
<name>A0A8J3TMH2_9ACTN</name>
<dbReference type="GO" id="GO:0004674">
    <property type="term" value="F:protein serine/threonine kinase activity"/>
    <property type="evidence" value="ECO:0007669"/>
    <property type="project" value="UniProtKB-KW"/>
</dbReference>
<evidence type="ECO:0000313" key="10">
    <source>
        <dbReference type="Proteomes" id="UP000650628"/>
    </source>
</evidence>
<keyword evidence="3" id="KW-0808">Transferase</keyword>
<evidence type="ECO:0000256" key="7">
    <source>
        <dbReference type="SAM" id="MobiDB-lite"/>
    </source>
</evidence>
<dbReference type="PROSITE" id="PS50011">
    <property type="entry name" value="PROTEIN_KINASE_DOM"/>
    <property type="match status" value="1"/>
</dbReference>
<evidence type="ECO:0000256" key="1">
    <source>
        <dbReference type="ARBA" id="ARBA00012513"/>
    </source>
</evidence>
<feature type="region of interest" description="Disordered" evidence="7">
    <location>
        <begin position="319"/>
        <end position="344"/>
    </location>
</feature>
<dbReference type="InterPro" id="IPR008266">
    <property type="entry name" value="Tyr_kinase_AS"/>
</dbReference>
<dbReference type="Gene3D" id="3.30.200.20">
    <property type="entry name" value="Phosphorylase Kinase, domain 1"/>
    <property type="match status" value="1"/>
</dbReference>
<evidence type="ECO:0000259" key="8">
    <source>
        <dbReference type="PROSITE" id="PS50011"/>
    </source>
</evidence>
<evidence type="ECO:0000256" key="6">
    <source>
        <dbReference type="ARBA" id="ARBA00022840"/>
    </source>
</evidence>
<dbReference type="Pfam" id="PF00069">
    <property type="entry name" value="Pkinase"/>
    <property type="match status" value="1"/>
</dbReference>
<comment type="caution">
    <text evidence="9">The sequence shown here is derived from an EMBL/GenBank/DDBJ whole genome shotgun (WGS) entry which is preliminary data.</text>
</comment>
<keyword evidence="4" id="KW-0547">Nucleotide-binding</keyword>
<reference evidence="9 10" key="1">
    <citation type="submission" date="2021-01" db="EMBL/GenBank/DDBJ databases">
        <title>Whole genome shotgun sequence of Planotetraspora mira NBRC 15435.</title>
        <authorList>
            <person name="Komaki H."/>
            <person name="Tamura T."/>
        </authorList>
    </citation>
    <scope>NUCLEOTIDE SEQUENCE [LARGE SCALE GENOMIC DNA]</scope>
    <source>
        <strain evidence="9 10">NBRC 15435</strain>
    </source>
</reference>
<gene>
    <name evidence="9" type="ORF">Pmi06nite_22510</name>
</gene>
<dbReference type="PROSITE" id="PS00109">
    <property type="entry name" value="PROTEIN_KINASE_TYR"/>
    <property type="match status" value="1"/>
</dbReference>
<dbReference type="InterPro" id="IPR011009">
    <property type="entry name" value="Kinase-like_dom_sf"/>
</dbReference>
<evidence type="ECO:0000256" key="3">
    <source>
        <dbReference type="ARBA" id="ARBA00022679"/>
    </source>
</evidence>
<dbReference type="SUPFAM" id="SSF56112">
    <property type="entry name" value="Protein kinase-like (PK-like)"/>
    <property type="match status" value="1"/>
</dbReference>
<dbReference type="PANTHER" id="PTHR43289:SF6">
    <property type="entry name" value="SERINE_THREONINE-PROTEIN KINASE NEKL-3"/>
    <property type="match status" value="1"/>
</dbReference>
<evidence type="ECO:0000256" key="5">
    <source>
        <dbReference type="ARBA" id="ARBA00022777"/>
    </source>
</evidence>
<evidence type="ECO:0000256" key="4">
    <source>
        <dbReference type="ARBA" id="ARBA00022741"/>
    </source>
</evidence>
<keyword evidence="2" id="KW-0723">Serine/threonine-protein kinase</keyword>
<evidence type="ECO:0000313" key="9">
    <source>
        <dbReference type="EMBL" id="GII28809.1"/>
    </source>
</evidence>
<dbReference type="PANTHER" id="PTHR43289">
    <property type="entry name" value="MITOGEN-ACTIVATED PROTEIN KINASE KINASE KINASE 20-RELATED"/>
    <property type="match status" value="1"/>
</dbReference>
<dbReference type="RefSeq" id="WP_203952841.1">
    <property type="nucleotide sequence ID" value="NZ_BOOO01000011.1"/>
</dbReference>
<evidence type="ECO:0000256" key="2">
    <source>
        <dbReference type="ARBA" id="ARBA00022527"/>
    </source>
</evidence>